<accession>A0ABX6EW15</accession>
<evidence type="ECO:0000313" key="3">
    <source>
        <dbReference type="EMBL" id="QGN16011.1"/>
    </source>
</evidence>
<keyword evidence="4" id="KW-1185">Reference proteome</keyword>
<dbReference type="EMBL" id="CP015057">
    <property type="protein sequence ID" value="QGN16011.1"/>
    <property type="molecule type" value="Genomic_DNA"/>
</dbReference>
<protein>
    <submittedName>
        <fullName evidence="3">Calcipressin-like protein</fullName>
    </submittedName>
</protein>
<dbReference type="Proteomes" id="UP000422736">
    <property type="component" value="Chromosome 4"/>
</dbReference>
<sequence>MENGPNDDFVTDTVIITSKTQDVCSAPLFDQIVDKVQDDVVDESQVYGSKAVQVIALTGFKRVLVISPTYQISRKVKALGEHFPECKFGYSIIDHVPDTKSMHMVTRTKTFLEVPESKTVFLISPPASPPPDFDYSRLEDWPNRDTGHGHGESVETPDPKPKSSTDSAVNDKKADSYTKKKVLDNGRFKIFVESSDDGSESPTDLHRVKTSMPPVSTFDDIED</sequence>
<organism evidence="3 4">
    <name type="scientific">Kluyveromyces marxianus</name>
    <name type="common">Yeast</name>
    <name type="synonym">Candida kefyr</name>
    <dbReference type="NCBI Taxonomy" id="4911"/>
    <lineage>
        <taxon>Eukaryota</taxon>
        <taxon>Fungi</taxon>
        <taxon>Dikarya</taxon>
        <taxon>Ascomycota</taxon>
        <taxon>Saccharomycotina</taxon>
        <taxon>Saccharomycetes</taxon>
        <taxon>Saccharomycetales</taxon>
        <taxon>Saccharomycetaceae</taxon>
        <taxon>Kluyveromyces</taxon>
    </lineage>
</organism>
<gene>
    <name evidence="3" type="primary">RCN1</name>
    <name evidence="3" type="ORF">FIM1_2711</name>
</gene>
<feature type="compositionally biased region" description="Basic and acidic residues" evidence="2">
    <location>
        <begin position="134"/>
        <end position="176"/>
    </location>
</feature>
<evidence type="ECO:0000256" key="1">
    <source>
        <dbReference type="ARBA" id="ARBA00008209"/>
    </source>
</evidence>
<feature type="region of interest" description="Disordered" evidence="2">
    <location>
        <begin position="191"/>
        <end position="223"/>
    </location>
</feature>
<evidence type="ECO:0000313" key="4">
    <source>
        <dbReference type="Proteomes" id="UP000422736"/>
    </source>
</evidence>
<dbReference type="InterPro" id="IPR006931">
    <property type="entry name" value="Calcipressin"/>
</dbReference>
<proteinExistence type="inferred from homology"/>
<comment type="similarity">
    <text evidence="1">Belongs to the RCAN family.</text>
</comment>
<dbReference type="Pfam" id="PF04847">
    <property type="entry name" value="Calcipressin"/>
    <property type="match status" value="1"/>
</dbReference>
<feature type="region of interest" description="Disordered" evidence="2">
    <location>
        <begin position="122"/>
        <end position="176"/>
    </location>
</feature>
<evidence type="ECO:0000256" key="2">
    <source>
        <dbReference type="SAM" id="MobiDB-lite"/>
    </source>
</evidence>
<reference evidence="3 4" key="1">
    <citation type="submission" date="2016-03" db="EMBL/GenBank/DDBJ databases">
        <title>How can Kluyveromyces marxianus grow so fast - potential evolutionary course in Saccharomyces Complex revealed by comparative genomics.</title>
        <authorList>
            <person name="Mo W."/>
            <person name="Lu W."/>
            <person name="Yang X."/>
            <person name="Qi J."/>
            <person name="Lv H."/>
        </authorList>
    </citation>
    <scope>NUCLEOTIDE SEQUENCE [LARGE SCALE GENOMIC DNA]</scope>
    <source>
        <strain evidence="3 4">FIM1</strain>
    </source>
</reference>
<name>A0ABX6EW15_KLUMA</name>